<gene>
    <name evidence="5" type="ORF">CBP34_15525</name>
</gene>
<dbReference type="InterPro" id="IPR052346">
    <property type="entry name" value="O-mannosyl-transferase_TMTC"/>
</dbReference>
<organism evidence="5 6">
    <name type="scientific">Acidovorax carolinensis</name>
    <dbReference type="NCBI Taxonomy" id="553814"/>
    <lineage>
        <taxon>Bacteria</taxon>
        <taxon>Pseudomonadati</taxon>
        <taxon>Pseudomonadota</taxon>
        <taxon>Betaproteobacteria</taxon>
        <taxon>Burkholderiales</taxon>
        <taxon>Comamonadaceae</taxon>
        <taxon>Acidovorax</taxon>
    </lineage>
</organism>
<dbReference type="InterPro" id="IPR019734">
    <property type="entry name" value="TPR_rpt"/>
</dbReference>
<dbReference type="PROSITE" id="PS50005">
    <property type="entry name" value="TPR"/>
    <property type="match status" value="1"/>
</dbReference>
<feature type="compositionally biased region" description="Low complexity" evidence="4">
    <location>
        <begin position="38"/>
        <end position="49"/>
    </location>
</feature>
<dbReference type="RefSeq" id="WP_094098562.1">
    <property type="nucleotide sequence ID" value="NZ_CP021361.1"/>
</dbReference>
<protein>
    <recommendedName>
        <fullName evidence="7">Tetratricopeptide repeat protein</fullName>
    </recommendedName>
</protein>
<dbReference type="Proteomes" id="UP000194432">
    <property type="component" value="Chromosome 1"/>
</dbReference>
<feature type="region of interest" description="Disordered" evidence="4">
    <location>
        <begin position="29"/>
        <end position="49"/>
    </location>
</feature>
<dbReference type="PANTHER" id="PTHR44227:SF3">
    <property type="entry name" value="PROTEIN O-MANNOSYL-TRANSFERASE TMTC4"/>
    <property type="match status" value="1"/>
</dbReference>
<keyword evidence="6" id="KW-1185">Reference proteome</keyword>
<evidence type="ECO:0000313" key="6">
    <source>
        <dbReference type="Proteomes" id="UP000194432"/>
    </source>
</evidence>
<dbReference type="InterPro" id="IPR011990">
    <property type="entry name" value="TPR-like_helical_dom_sf"/>
</dbReference>
<evidence type="ECO:0000256" key="4">
    <source>
        <dbReference type="SAM" id="MobiDB-lite"/>
    </source>
</evidence>
<dbReference type="SUPFAM" id="SSF48452">
    <property type="entry name" value="TPR-like"/>
    <property type="match status" value="2"/>
</dbReference>
<evidence type="ECO:0000256" key="2">
    <source>
        <dbReference type="ARBA" id="ARBA00022803"/>
    </source>
</evidence>
<reference evidence="5 6" key="1">
    <citation type="submission" date="2017-05" db="EMBL/GenBank/DDBJ databases">
        <title>Polyphasic characterization of four soil-derived phenanthrene-degrading Acidovorax strains and proposal of Acidovorax phenanthrenivorans sp. nov.</title>
        <authorList>
            <person name="Singleton D.R."/>
            <person name="Lee J."/>
            <person name="Dickey A.N."/>
            <person name="Stroud A."/>
            <person name="Scholl E.H."/>
            <person name="Wright F.A."/>
            <person name="Aitken M.D."/>
        </authorList>
    </citation>
    <scope>NUCLEOTIDE SEQUENCE [LARGE SCALE GENOMIC DNA]</scope>
    <source>
        <strain evidence="5">NA3</strain>
    </source>
</reference>
<keyword evidence="1" id="KW-0677">Repeat</keyword>
<dbReference type="SMART" id="SM00028">
    <property type="entry name" value="TPR"/>
    <property type="match status" value="5"/>
</dbReference>
<dbReference type="KEGG" id="acin:CBP34_15525"/>
<evidence type="ECO:0000256" key="1">
    <source>
        <dbReference type="ARBA" id="ARBA00022737"/>
    </source>
</evidence>
<accession>A0A240U4P7</accession>
<keyword evidence="2 3" id="KW-0802">TPR repeat</keyword>
<dbReference type="AlphaFoldDB" id="A0A240U4P7"/>
<evidence type="ECO:0008006" key="7">
    <source>
        <dbReference type="Google" id="ProtNLM"/>
    </source>
</evidence>
<name>A0A240U4P7_9BURK</name>
<dbReference type="Gene3D" id="1.25.40.10">
    <property type="entry name" value="Tetratricopeptide repeat domain"/>
    <property type="match status" value="2"/>
</dbReference>
<feature type="repeat" description="TPR" evidence="3">
    <location>
        <begin position="547"/>
        <end position="580"/>
    </location>
</feature>
<dbReference type="PANTHER" id="PTHR44227">
    <property type="match status" value="1"/>
</dbReference>
<dbReference type="Pfam" id="PF13432">
    <property type="entry name" value="TPR_16"/>
    <property type="match status" value="2"/>
</dbReference>
<proteinExistence type="predicted"/>
<evidence type="ECO:0000313" key="5">
    <source>
        <dbReference type="EMBL" id="ART52792.1"/>
    </source>
</evidence>
<sequence>MDYYDPMVQSHRFRTALLAATLVATATTGWTQPGDQQPPTSSEATPPAASGAQLDAELFYEIFLGELTAQSGDPGAGYALMLEAARRSRESALYRRAADIALQARSGDYALAAARAWKEAQPQSREANRYTLQILIALNRIGETPQLLRQELAQIPASSKAAALSALPQMYGRASDKTLAANVVEQALADELHHPATGPAAWTTLGRMRLAAGNKVGALNAARRALALDGASEVAMPLALELMEEGVADAESLVTAHLTKKPDPELRTAYARILLSQQRYPAARQQLETVTRDKPDFREAWLALATLQLQDNRLPDAEKSLQRYIELANAATSDPDLQKRGLTQAYLLYAQLAEKKKDYTAAESWLARIDNSEEMMSAQRRRASLLAQRGKISEARGLLRGLPGNTPNQTRLKLQAEVQLLQEMRLYKEALAVQTELVAQNPDDNEMVYDQAMLAEKTGDPVLMEQLLRQVIARQPDFHHAYNALGYSLAERGLRLEEAKGLIAKALEYAPGDPFITDSLGWVEFRLGNSAEALRLLSAAFKTRPDAEIAAHLGEVLWSTGDRARASSVWREGLRLNPDNETLRDTLKRLGARP</sequence>
<dbReference type="EMBL" id="CP021361">
    <property type="protein sequence ID" value="ART52792.1"/>
    <property type="molecule type" value="Genomic_DNA"/>
</dbReference>
<evidence type="ECO:0000256" key="3">
    <source>
        <dbReference type="PROSITE-ProRule" id="PRU00339"/>
    </source>
</evidence>